<dbReference type="NCBIfam" id="NF040657">
    <property type="entry name" value="immun_SitI3"/>
    <property type="match status" value="1"/>
</dbReference>
<gene>
    <name evidence="1" type="ORF">GCM10017567_47820</name>
</gene>
<dbReference type="InterPro" id="IPR049799">
    <property type="entry name" value="SitI3-like"/>
</dbReference>
<evidence type="ECO:0008006" key="3">
    <source>
        <dbReference type="Google" id="ProtNLM"/>
    </source>
</evidence>
<name>A0ABQ3KGM1_9PSEU</name>
<evidence type="ECO:0000313" key="1">
    <source>
        <dbReference type="EMBL" id="GHG23328.1"/>
    </source>
</evidence>
<protein>
    <recommendedName>
        <fullName evidence="3">DUF4262 domain-containing protein</fullName>
    </recommendedName>
</protein>
<dbReference type="EMBL" id="BNAW01000022">
    <property type="protein sequence ID" value="GHG23328.1"/>
    <property type="molecule type" value="Genomic_DNA"/>
</dbReference>
<keyword evidence="2" id="KW-1185">Reference proteome</keyword>
<dbReference type="RefSeq" id="WP_191313550.1">
    <property type="nucleotide sequence ID" value="NZ_BNAW01000022.1"/>
</dbReference>
<dbReference type="Proteomes" id="UP000649955">
    <property type="component" value="Unassembled WGS sequence"/>
</dbReference>
<accession>A0ABQ3KGM1</accession>
<organism evidence="1 2">
    <name type="scientific">Amycolatopsis bullii</name>
    <dbReference type="NCBI Taxonomy" id="941987"/>
    <lineage>
        <taxon>Bacteria</taxon>
        <taxon>Bacillati</taxon>
        <taxon>Actinomycetota</taxon>
        <taxon>Actinomycetes</taxon>
        <taxon>Pseudonocardiales</taxon>
        <taxon>Pseudonocardiaceae</taxon>
        <taxon>Amycolatopsis</taxon>
    </lineage>
</organism>
<reference evidence="2" key="1">
    <citation type="journal article" date="2019" name="Int. J. Syst. Evol. Microbiol.">
        <title>The Global Catalogue of Microorganisms (GCM) 10K type strain sequencing project: providing services to taxonomists for standard genome sequencing and annotation.</title>
        <authorList>
            <consortium name="The Broad Institute Genomics Platform"/>
            <consortium name="The Broad Institute Genome Sequencing Center for Infectious Disease"/>
            <person name="Wu L."/>
            <person name="Ma J."/>
        </authorList>
    </citation>
    <scope>NUCLEOTIDE SEQUENCE [LARGE SCALE GENOMIC DNA]</scope>
    <source>
        <strain evidence="2">CGMCC 4.7680</strain>
    </source>
</reference>
<proteinExistence type="predicted"/>
<comment type="caution">
    <text evidence="1">The sequence shown here is derived from an EMBL/GenBank/DDBJ whole genome shotgun (WGS) entry which is preliminary data.</text>
</comment>
<sequence>MAISYDLEMATSSSPEQVARALLDAGRPLRLFEGSVTPEQVSRDGAVTPLRTWVRVYERNPAPWSPVVTDLGITPTVAIGFGIYKHDRIPEQQDELVRLVTGLLDRVTGDAVLSGMETIWLIRRDGELILNDRDDIWPENRLATLPRPYRRKALAFSEVMLPDSAVD</sequence>
<evidence type="ECO:0000313" key="2">
    <source>
        <dbReference type="Proteomes" id="UP000649955"/>
    </source>
</evidence>